<comment type="caution">
    <text evidence="1">The sequence shown here is derived from an EMBL/GenBank/DDBJ whole genome shotgun (WGS) entry which is preliminary data.</text>
</comment>
<organism evidence="1 2">
    <name type="scientific">Allomesorhizobium camelthorni</name>
    <dbReference type="NCBI Taxonomy" id="475069"/>
    <lineage>
        <taxon>Bacteria</taxon>
        <taxon>Pseudomonadati</taxon>
        <taxon>Pseudomonadota</taxon>
        <taxon>Alphaproteobacteria</taxon>
        <taxon>Hyphomicrobiales</taxon>
        <taxon>Phyllobacteriaceae</taxon>
        <taxon>Allomesorhizobium</taxon>
    </lineage>
</organism>
<proteinExistence type="predicted"/>
<gene>
    <name evidence="1" type="ORF">G6N73_04360</name>
</gene>
<accession>A0A6G4W739</accession>
<keyword evidence="2" id="KW-1185">Reference proteome</keyword>
<dbReference type="EMBL" id="JAAKZF010000003">
    <property type="protein sequence ID" value="NGO50419.1"/>
    <property type="molecule type" value="Genomic_DNA"/>
</dbReference>
<evidence type="ECO:0000313" key="2">
    <source>
        <dbReference type="Proteomes" id="UP001642900"/>
    </source>
</evidence>
<dbReference type="Proteomes" id="UP001642900">
    <property type="component" value="Unassembled WGS sequence"/>
</dbReference>
<name>A0A6G4W739_9HYPH</name>
<dbReference type="AlphaFoldDB" id="A0A6G4W739"/>
<protein>
    <recommendedName>
        <fullName evidence="3">Tip attachment protein J domain-containing protein</fullName>
    </recommendedName>
</protein>
<evidence type="ECO:0008006" key="3">
    <source>
        <dbReference type="Google" id="ProtNLM"/>
    </source>
</evidence>
<dbReference type="RefSeq" id="WP_165023893.1">
    <property type="nucleotide sequence ID" value="NZ_JAAKZF010000003.1"/>
</dbReference>
<reference evidence="1 2" key="1">
    <citation type="submission" date="2020-02" db="EMBL/GenBank/DDBJ databases">
        <title>Genome sequence of strain CCNWXJ40-4.</title>
        <authorList>
            <person name="Gao J."/>
            <person name="Sun J."/>
        </authorList>
    </citation>
    <scope>NUCLEOTIDE SEQUENCE [LARGE SCALE GENOMIC DNA]</scope>
    <source>
        <strain evidence="1 2">CCNWXJ 40-4</strain>
    </source>
</reference>
<sequence length="713" mass="77508">MRPRLSDAVMWDGNDPRRLKHARTGFIEGWIFYALVATLPGLSNAALGFLATGLTTLATTGLSIAVNLAFQQKPPTPKAQDIQSNIRQALAARRRHYGRTKVGSVIVFGFRRSDKLYILHYIGEGPIAGFVSYFLDRKPVTLDVNGFVQESQYEVNDKKRVQIMTKLGTMADEPFDELIAAFPELDRPLKPFRHRGCAMLLQIVEEVGQEDITDVYPNNLPSLEVIIDGLKPFEPRTAVEAFSDNAGVCLLAEIMNVYGLTSTSADDIDFDAFADFADHSDEAVALKAGGTEKRYRCAGTILMDAENEARIKTIANICNADVYMNPEGKISVRKRVSSTPSIALKAEDGDHLSISLESGRREQKKFNAVKVLYREALLNWKENEAYYRNAAAKLVDGKELVEPLEAGLCPSGTQAQRLGKLFFHENNPDTVGTMVSGAQSLELVVDPVFTLDLAPEDDLEFVARAGGIEFDANTQTVSFQLQSVDPDAEAWNPATEEQNVVELPPALPSQVEDQILDVTATVGLLSNSAPVINFSWVLDGSGNPVPDTYSQQVQVSVAGLGEWESATVNQDEDTARFGPVADGAAYDWRIRNIRGGRQFDWQQSAVPVTVTVDTVAPLALLTFSASDGTGQFVANFGTQNDSHLATVAVYKVPTGGVLDRPTHLVAPRYAVAPGISYSLPITSAVGTFDIYVEPFNRSSIAGPLAGPDAAIVT</sequence>
<evidence type="ECO:0000313" key="1">
    <source>
        <dbReference type="EMBL" id="NGO50419.1"/>
    </source>
</evidence>